<sequence length="248" mass="27825">MRWKLCVAWLVVLMASTWSVSVAEEEEPPTLERSYLGLSRGPLRQAKLVDLPPGTLLHAGSVVVTEEQVMEQIARADEQFRAQLDKNRFYVLEQLGVRALLLGEAQEWARMQQMSTIEETPASLIETYLQSIAGKVRVSDEEIRVFFEKNKNMFGGASLEQVAQMLKPYVLSQKQDEVLAAHVNALSKRYPVELAAQWVKTQARASLDNPVDKARRSGTPTVVDFGAQGCGPCDMMTPILEELRQEYA</sequence>
<feature type="domain" description="Thioredoxin" evidence="1">
    <location>
        <begin position="211"/>
        <end position="248"/>
    </location>
</feature>
<evidence type="ECO:0000259" key="1">
    <source>
        <dbReference type="Pfam" id="PF00085"/>
    </source>
</evidence>
<organism evidence="2">
    <name type="scientific">marine sediment metagenome</name>
    <dbReference type="NCBI Taxonomy" id="412755"/>
    <lineage>
        <taxon>unclassified sequences</taxon>
        <taxon>metagenomes</taxon>
        <taxon>ecological metagenomes</taxon>
    </lineage>
</organism>
<gene>
    <name evidence="2" type="ORF">S01H1_37835</name>
</gene>
<accession>X0VJF3</accession>
<name>X0VJF3_9ZZZZ</name>
<dbReference type="EMBL" id="BARS01023777">
    <property type="protein sequence ID" value="GAG00696.1"/>
    <property type="molecule type" value="Genomic_DNA"/>
</dbReference>
<dbReference type="Pfam" id="PF00085">
    <property type="entry name" value="Thioredoxin"/>
    <property type="match status" value="1"/>
</dbReference>
<protein>
    <recommendedName>
        <fullName evidence="1">Thioredoxin domain-containing protein</fullName>
    </recommendedName>
</protein>
<proteinExistence type="predicted"/>
<dbReference type="Gene3D" id="6.10.140.970">
    <property type="match status" value="1"/>
</dbReference>
<evidence type="ECO:0000313" key="2">
    <source>
        <dbReference type="EMBL" id="GAG00696.1"/>
    </source>
</evidence>
<dbReference type="InterPro" id="IPR013766">
    <property type="entry name" value="Thioredoxin_domain"/>
</dbReference>
<feature type="non-terminal residue" evidence="2">
    <location>
        <position position="248"/>
    </location>
</feature>
<dbReference type="Gene3D" id="3.40.30.10">
    <property type="entry name" value="Glutaredoxin"/>
    <property type="match status" value="1"/>
</dbReference>
<dbReference type="CDD" id="cd02947">
    <property type="entry name" value="TRX_family"/>
    <property type="match status" value="1"/>
</dbReference>
<dbReference type="AlphaFoldDB" id="X0VJF3"/>
<reference evidence="2" key="1">
    <citation type="journal article" date="2014" name="Front. Microbiol.">
        <title>High frequency of phylogenetically diverse reductive dehalogenase-homologous genes in deep subseafloor sedimentary metagenomes.</title>
        <authorList>
            <person name="Kawai M."/>
            <person name="Futagami T."/>
            <person name="Toyoda A."/>
            <person name="Takaki Y."/>
            <person name="Nishi S."/>
            <person name="Hori S."/>
            <person name="Arai W."/>
            <person name="Tsubouchi T."/>
            <person name="Morono Y."/>
            <person name="Uchiyama I."/>
            <person name="Ito T."/>
            <person name="Fujiyama A."/>
            <person name="Inagaki F."/>
            <person name="Takami H."/>
        </authorList>
    </citation>
    <scope>NUCLEOTIDE SEQUENCE</scope>
    <source>
        <strain evidence="2">Expedition CK06-06</strain>
    </source>
</reference>
<dbReference type="SUPFAM" id="SSF52833">
    <property type="entry name" value="Thioredoxin-like"/>
    <property type="match status" value="1"/>
</dbReference>
<dbReference type="InterPro" id="IPR036249">
    <property type="entry name" value="Thioredoxin-like_sf"/>
</dbReference>
<comment type="caution">
    <text evidence="2">The sequence shown here is derived from an EMBL/GenBank/DDBJ whole genome shotgun (WGS) entry which is preliminary data.</text>
</comment>